<reference evidence="4 5" key="1">
    <citation type="submission" date="2019-12" db="EMBL/GenBank/DDBJ databases">
        <title>Shewanella insulae sp. nov., isolated from a tidal flat.</title>
        <authorList>
            <person name="Yoon J.-H."/>
        </authorList>
    </citation>
    <scope>NUCLEOTIDE SEQUENCE [LARGE SCALE GENOMIC DNA]</scope>
    <source>
        <strain evidence="4 5">JBTF-M18</strain>
    </source>
</reference>
<evidence type="ECO:0000256" key="1">
    <source>
        <dbReference type="ARBA" id="ARBA00022679"/>
    </source>
</evidence>
<evidence type="ECO:0000259" key="3">
    <source>
        <dbReference type="PROSITE" id="PS51186"/>
    </source>
</evidence>
<evidence type="ECO:0000256" key="2">
    <source>
        <dbReference type="ARBA" id="ARBA00023315"/>
    </source>
</evidence>
<dbReference type="InterPro" id="IPR050832">
    <property type="entry name" value="Bact_Acetyltransf"/>
</dbReference>
<dbReference type="InterPro" id="IPR016181">
    <property type="entry name" value="Acyl_CoA_acyltransferase"/>
</dbReference>
<dbReference type="SUPFAM" id="SSF55729">
    <property type="entry name" value="Acyl-CoA N-acyltransferases (Nat)"/>
    <property type="match status" value="1"/>
</dbReference>
<dbReference type="InterPro" id="IPR000182">
    <property type="entry name" value="GNAT_dom"/>
</dbReference>
<dbReference type="PANTHER" id="PTHR43877">
    <property type="entry name" value="AMINOALKYLPHOSPHONATE N-ACETYLTRANSFERASE-RELATED-RELATED"/>
    <property type="match status" value="1"/>
</dbReference>
<dbReference type="PROSITE" id="PS51186">
    <property type="entry name" value="GNAT"/>
    <property type="match status" value="1"/>
</dbReference>
<dbReference type="Proteomes" id="UP000474778">
    <property type="component" value="Unassembled WGS sequence"/>
</dbReference>
<accession>A0A6L7HWK1</accession>
<dbReference type="GO" id="GO:0016747">
    <property type="term" value="F:acyltransferase activity, transferring groups other than amino-acyl groups"/>
    <property type="evidence" value="ECO:0007669"/>
    <property type="project" value="InterPro"/>
</dbReference>
<keyword evidence="1 4" id="KW-0808">Transferase</keyword>
<keyword evidence="5" id="KW-1185">Reference proteome</keyword>
<protein>
    <submittedName>
        <fullName evidence="4">GNAT family N-acetyltransferase</fullName>
    </submittedName>
</protein>
<organism evidence="4 5">
    <name type="scientific">Shewanella insulae</name>
    <dbReference type="NCBI Taxonomy" id="2681496"/>
    <lineage>
        <taxon>Bacteria</taxon>
        <taxon>Pseudomonadati</taxon>
        <taxon>Pseudomonadota</taxon>
        <taxon>Gammaproteobacteria</taxon>
        <taxon>Alteromonadales</taxon>
        <taxon>Shewanellaceae</taxon>
        <taxon>Shewanella</taxon>
    </lineage>
</organism>
<gene>
    <name evidence="4" type="ORF">GNT65_08430</name>
</gene>
<comment type="caution">
    <text evidence="4">The sequence shown here is derived from an EMBL/GenBank/DDBJ whole genome shotgun (WGS) entry which is preliminary data.</text>
</comment>
<dbReference type="EMBL" id="WRPA01000006">
    <property type="protein sequence ID" value="MXR68696.1"/>
    <property type="molecule type" value="Genomic_DNA"/>
</dbReference>
<name>A0A6L7HWK1_9GAMM</name>
<keyword evidence="2" id="KW-0012">Acyltransferase</keyword>
<sequence>MRIRSEAPGDSADIAEITRAAFLEAPHTDHTEHLIVNALRDAGALAISLVAEVQGKLVGHVALSRVSISDGSPDWYGLGPISVLPGLQGEGIGSALMRAALEALDNAGAHGCVLLGEPEFYRRFGFASNAGLTLPGVPEAYFLAHKTRGEWPQGVVSYHAAFQVKAN</sequence>
<dbReference type="Gene3D" id="3.40.630.30">
    <property type="match status" value="1"/>
</dbReference>
<dbReference type="Pfam" id="PF13508">
    <property type="entry name" value="Acetyltransf_7"/>
    <property type="match status" value="1"/>
</dbReference>
<dbReference type="CDD" id="cd04301">
    <property type="entry name" value="NAT_SF"/>
    <property type="match status" value="1"/>
</dbReference>
<feature type="domain" description="N-acetyltransferase" evidence="3">
    <location>
        <begin position="1"/>
        <end position="148"/>
    </location>
</feature>
<dbReference type="AlphaFoldDB" id="A0A6L7HWK1"/>
<dbReference type="RefSeq" id="WP_160795209.1">
    <property type="nucleotide sequence ID" value="NZ_WRPA01000006.1"/>
</dbReference>
<evidence type="ECO:0000313" key="4">
    <source>
        <dbReference type="EMBL" id="MXR68696.1"/>
    </source>
</evidence>
<proteinExistence type="predicted"/>
<evidence type="ECO:0000313" key="5">
    <source>
        <dbReference type="Proteomes" id="UP000474778"/>
    </source>
</evidence>